<keyword evidence="1 2" id="KW-0694">RNA-binding</keyword>
<evidence type="ECO:0000313" key="5">
    <source>
        <dbReference type="EMBL" id="RLM86466.1"/>
    </source>
</evidence>
<evidence type="ECO:0000259" key="4">
    <source>
        <dbReference type="PROSITE" id="PS50102"/>
    </source>
</evidence>
<dbReference type="Gene3D" id="3.30.70.330">
    <property type="match status" value="1"/>
</dbReference>
<evidence type="ECO:0000256" key="2">
    <source>
        <dbReference type="PROSITE-ProRule" id="PRU00176"/>
    </source>
</evidence>
<name>A0A3L6QST6_PANMI</name>
<reference evidence="6" key="1">
    <citation type="journal article" date="2019" name="Nat. Commun.">
        <title>The genome of broomcorn millet.</title>
        <authorList>
            <person name="Zou C."/>
            <person name="Miki D."/>
            <person name="Li D."/>
            <person name="Tang Q."/>
            <person name="Xiao L."/>
            <person name="Rajput S."/>
            <person name="Deng P."/>
            <person name="Jia W."/>
            <person name="Huang R."/>
            <person name="Zhang M."/>
            <person name="Sun Y."/>
            <person name="Hu J."/>
            <person name="Fu X."/>
            <person name="Schnable P.S."/>
            <person name="Li F."/>
            <person name="Zhang H."/>
            <person name="Feng B."/>
            <person name="Zhu X."/>
            <person name="Liu R."/>
            <person name="Schnable J.C."/>
            <person name="Zhu J.-K."/>
            <person name="Zhang H."/>
        </authorList>
    </citation>
    <scope>NUCLEOTIDE SEQUENCE [LARGE SCALE GENOMIC DNA]</scope>
</reference>
<sequence>MSPAGRRSGEVVSKLSSAKTKTNKTSKRRSALQGGGNRRVVVPQFYRLLKFMRFFDPQEMPFLQLRRKSKRKRQEAAELASKDEGCASTCFWRDPDAEFCIICGDDKEKHLEMMCPYNYLCPAAYVPCRARLALWGNYTTTLPHKCPRHKEKEQRELKGLVRVNNLPEWYPTEQLVDLFSRFGPLRMGYVATRSTGACKGYGCVVFQHHEHAEEAVEALNCWDFRDHKLRVDWAYPCLNC</sequence>
<dbReference type="CDD" id="cd00590">
    <property type="entry name" value="RRM_SF"/>
    <property type="match status" value="1"/>
</dbReference>
<dbReference type="PANTHER" id="PTHR10352">
    <property type="entry name" value="EUKARYOTIC TRANSLATION INITIATION FACTOR 3 SUBUNIT G"/>
    <property type="match status" value="1"/>
</dbReference>
<evidence type="ECO:0000256" key="1">
    <source>
        <dbReference type="ARBA" id="ARBA00022884"/>
    </source>
</evidence>
<comment type="caution">
    <text evidence="5">The sequence shown here is derived from an EMBL/GenBank/DDBJ whole genome shotgun (WGS) entry which is preliminary data.</text>
</comment>
<dbReference type="STRING" id="4540.A0A3L6QST6"/>
<feature type="compositionally biased region" description="Basic residues" evidence="3">
    <location>
        <begin position="21"/>
        <end position="30"/>
    </location>
</feature>
<dbReference type="AlphaFoldDB" id="A0A3L6QST6"/>
<keyword evidence="6" id="KW-1185">Reference proteome</keyword>
<gene>
    <name evidence="5" type="ORF">C2845_PM04G22010</name>
</gene>
<dbReference type="EMBL" id="PQIB02000011">
    <property type="protein sequence ID" value="RLM86466.1"/>
    <property type="molecule type" value="Genomic_DNA"/>
</dbReference>
<organism evidence="5 6">
    <name type="scientific">Panicum miliaceum</name>
    <name type="common">Proso millet</name>
    <name type="synonym">Broomcorn millet</name>
    <dbReference type="NCBI Taxonomy" id="4540"/>
    <lineage>
        <taxon>Eukaryota</taxon>
        <taxon>Viridiplantae</taxon>
        <taxon>Streptophyta</taxon>
        <taxon>Embryophyta</taxon>
        <taxon>Tracheophyta</taxon>
        <taxon>Spermatophyta</taxon>
        <taxon>Magnoliopsida</taxon>
        <taxon>Liliopsida</taxon>
        <taxon>Poales</taxon>
        <taxon>Poaceae</taxon>
        <taxon>PACMAD clade</taxon>
        <taxon>Panicoideae</taxon>
        <taxon>Panicodae</taxon>
        <taxon>Paniceae</taxon>
        <taxon>Panicinae</taxon>
        <taxon>Panicum</taxon>
        <taxon>Panicum sect. Panicum</taxon>
    </lineage>
</organism>
<feature type="region of interest" description="Disordered" evidence="3">
    <location>
        <begin position="1"/>
        <end position="35"/>
    </location>
</feature>
<dbReference type="OrthoDB" id="639027at2759"/>
<dbReference type="SUPFAM" id="SSF54928">
    <property type="entry name" value="RNA-binding domain, RBD"/>
    <property type="match status" value="1"/>
</dbReference>
<dbReference type="Proteomes" id="UP000275267">
    <property type="component" value="Unassembled WGS sequence"/>
</dbReference>
<dbReference type="InterPro" id="IPR000504">
    <property type="entry name" value="RRM_dom"/>
</dbReference>
<evidence type="ECO:0000256" key="3">
    <source>
        <dbReference type="SAM" id="MobiDB-lite"/>
    </source>
</evidence>
<dbReference type="PROSITE" id="PS50102">
    <property type="entry name" value="RRM"/>
    <property type="match status" value="1"/>
</dbReference>
<feature type="domain" description="RRM" evidence="4">
    <location>
        <begin position="159"/>
        <end position="236"/>
    </location>
</feature>
<proteinExistence type="predicted"/>
<dbReference type="InterPro" id="IPR012677">
    <property type="entry name" value="Nucleotide-bd_a/b_plait_sf"/>
</dbReference>
<accession>A0A3L6QST6</accession>
<dbReference type="GO" id="GO:0003723">
    <property type="term" value="F:RNA binding"/>
    <property type="evidence" value="ECO:0007669"/>
    <property type="project" value="UniProtKB-UniRule"/>
</dbReference>
<dbReference type="Pfam" id="PF00076">
    <property type="entry name" value="RRM_1"/>
    <property type="match status" value="1"/>
</dbReference>
<dbReference type="InterPro" id="IPR035979">
    <property type="entry name" value="RBD_domain_sf"/>
</dbReference>
<dbReference type="SMART" id="SM00360">
    <property type="entry name" value="RRM"/>
    <property type="match status" value="1"/>
</dbReference>
<protein>
    <recommendedName>
        <fullName evidence="4">RRM domain-containing protein</fullName>
    </recommendedName>
</protein>
<evidence type="ECO:0000313" key="6">
    <source>
        <dbReference type="Proteomes" id="UP000275267"/>
    </source>
</evidence>